<dbReference type="InterPro" id="IPR014057">
    <property type="entry name" value="HI1420"/>
</dbReference>
<proteinExistence type="predicted"/>
<dbReference type="PANTHER" id="PTHR40275">
    <property type="entry name" value="SSL7038 PROTEIN"/>
    <property type="match status" value="1"/>
</dbReference>
<dbReference type="AlphaFoldDB" id="A0A560GA73"/>
<dbReference type="Pfam" id="PF21716">
    <property type="entry name" value="dnstrm_HI1420"/>
    <property type="match status" value="1"/>
</dbReference>
<dbReference type="NCBIfam" id="TIGR02684">
    <property type="entry name" value="dnstrm_HI1420"/>
    <property type="match status" value="1"/>
</dbReference>
<accession>A0A560GA73</accession>
<comment type="caution">
    <text evidence="1">The sequence shown here is derived from an EMBL/GenBank/DDBJ whole genome shotgun (WGS) entry which is preliminary data.</text>
</comment>
<organism evidence="1 2">
    <name type="scientific">Nitrospirillum amazonense</name>
    <dbReference type="NCBI Taxonomy" id="28077"/>
    <lineage>
        <taxon>Bacteria</taxon>
        <taxon>Pseudomonadati</taxon>
        <taxon>Pseudomonadota</taxon>
        <taxon>Alphaproteobacteria</taxon>
        <taxon>Rhodospirillales</taxon>
        <taxon>Azospirillaceae</taxon>
        <taxon>Nitrospirillum</taxon>
    </lineage>
</organism>
<evidence type="ECO:0000313" key="2">
    <source>
        <dbReference type="Proteomes" id="UP000316545"/>
    </source>
</evidence>
<reference evidence="1 2" key="1">
    <citation type="submission" date="2019-06" db="EMBL/GenBank/DDBJ databases">
        <title>Genomic Encyclopedia of Type Strains, Phase IV (KMG-V): Genome sequencing to study the core and pangenomes of soil and plant-associated prokaryotes.</title>
        <authorList>
            <person name="Whitman W."/>
        </authorList>
    </citation>
    <scope>NUCLEOTIDE SEQUENCE [LARGE SCALE GENOMIC DNA]</scope>
    <source>
        <strain evidence="1 2">BR 11865</strain>
    </source>
</reference>
<sequence>MTDETKWEPFDASRYLNDEETIAEYLRLSMDDENPDIFLLALADVAKARGMAHVAATAGLGRESLYKALTPGTRPRYDTIKRVLNALNLRITVVPSAPAGT</sequence>
<name>A0A560GA73_9PROT</name>
<keyword evidence="2" id="KW-1185">Reference proteome</keyword>
<dbReference type="PANTHER" id="PTHR40275:SF1">
    <property type="entry name" value="SSL7038 PROTEIN"/>
    <property type="match status" value="1"/>
</dbReference>
<dbReference type="EMBL" id="VITO01000002">
    <property type="protein sequence ID" value="TWB30719.1"/>
    <property type="molecule type" value="Genomic_DNA"/>
</dbReference>
<gene>
    <name evidence="1" type="ORF">FBZ88_102284</name>
</gene>
<dbReference type="RefSeq" id="WP_145615543.1">
    <property type="nucleotide sequence ID" value="NZ_JAYNFR010000012.1"/>
</dbReference>
<dbReference type="SUPFAM" id="SSF47413">
    <property type="entry name" value="lambda repressor-like DNA-binding domains"/>
    <property type="match status" value="1"/>
</dbReference>
<dbReference type="InterPro" id="IPR010982">
    <property type="entry name" value="Lambda_DNA-bd_dom_sf"/>
</dbReference>
<protein>
    <submittedName>
        <fullName evidence="1">Putative addiction module antidote protein</fullName>
    </submittedName>
</protein>
<dbReference type="GO" id="GO:0003677">
    <property type="term" value="F:DNA binding"/>
    <property type="evidence" value="ECO:0007669"/>
    <property type="project" value="InterPro"/>
</dbReference>
<dbReference type="Proteomes" id="UP000316545">
    <property type="component" value="Unassembled WGS sequence"/>
</dbReference>
<evidence type="ECO:0000313" key="1">
    <source>
        <dbReference type="EMBL" id="TWB30719.1"/>
    </source>
</evidence>